<dbReference type="Pfam" id="PF00619">
    <property type="entry name" value="CARD"/>
    <property type="match status" value="1"/>
</dbReference>
<evidence type="ECO:0000259" key="6">
    <source>
        <dbReference type="PROSITE" id="PS50209"/>
    </source>
</evidence>
<dbReference type="Gene3D" id="1.10.533.10">
    <property type="entry name" value="Death Domain, Fas"/>
    <property type="match status" value="1"/>
</dbReference>
<evidence type="ECO:0000256" key="5">
    <source>
        <dbReference type="ARBA" id="ARBA00023198"/>
    </source>
</evidence>
<keyword evidence="5" id="KW-0395">Inflammatory response</keyword>
<dbReference type="PANTHER" id="PTHR46985">
    <property type="entry name" value="NACHT, LRR AND PYD DOMAINS-CONTAINING PROTEIN 1"/>
    <property type="match status" value="1"/>
</dbReference>
<keyword evidence="8" id="KW-1185">Reference proteome</keyword>
<keyword evidence="3" id="KW-0399">Innate immunity</keyword>
<reference evidence="7 8" key="1">
    <citation type="submission" date="2024-06" db="EMBL/GenBank/DDBJ databases">
        <authorList>
            <person name="Pan Q."/>
            <person name="Wen M."/>
            <person name="Jouanno E."/>
            <person name="Zahm M."/>
            <person name="Klopp C."/>
            <person name="Cabau C."/>
            <person name="Louis A."/>
            <person name="Berthelot C."/>
            <person name="Parey E."/>
            <person name="Roest Crollius H."/>
            <person name="Montfort J."/>
            <person name="Robinson-Rechavi M."/>
            <person name="Bouchez O."/>
            <person name="Lampietro C."/>
            <person name="Lopez Roques C."/>
            <person name="Donnadieu C."/>
            <person name="Postlethwait J."/>
            <person name="Bobe J."/>
            <person name="Verreycken H."/>
            <person name="Guiguen Y."/>
        </authorList>
    </citation>
    <scope>NUCLEOTIDE SEQUENCE [LARGE SCALE GENOMIC DNA]</scope>
    <source>
        <strain evidence="7">Up_M1</strain>
        <tissue evidence="7">Testis</tissue>
    </source>
</reference>
<dbReference type="CDD" id="cd01671">
    <property type="entry name" value="CARD"/>
    <property type="match status" value="1"/>
</dbReference>
<dbReference type="GO" id="GO:0045087">
    <property type="term" value="P:innate immune response"/>
    <property type="evidence" value="ECO:0007669"/>
    <property type="project" value="UniProtKB-KW"/>
</dbReference>
<dbReference type="AlphaFoldDB" id="A0ABD0XBA1"/>
<evidence type="ECO:0000256" key="3">
    <source>
        <dbReference type="ARBA" id="ARBA00022588"/>
    </source>
</evidence>
<dbReference type="GO" id="GO:0006954">
    <property type="term" value="P:inflammatory response"/>
    <property type="evidence" value="ECO:0007669"/>
    <property type="project" value="UniProtKB-KW"/>
</dbReference>
<proteinExistence type="predicted"/>
<organism evidence="7 8">
    <name type="scientific">Umbra pygmaea</name>
    <name type="common">Eastern mudminnow</name>
    <dbReference type="NCBI Taxonomy" id="75934"/>
    <lineage>
        <taxon>Eukaryota</taxon>
        <taxon>Metazoa</taxon>
        <taxon>Chordata</taxon>
        <taxon>Craniata</taxon>
        <taxon>Vertebrata</taxon>
        <taxon>Euteleostomi</taxon>
        <taxon>Actinopterygii</taxon>
        <taxon>Neopterygii</taxon>
        <taxon>Teleostei</taxon>
        <taxon>Protacanthopterygii</taxon>
        <taxon>Esociformes</taxon>
        <taxon>Umbridae</taxon>
        <taxon>Umbra</taxon>
    </lineage>
</organism>
<accession>A0ABD0XBA1</accession>
<keyword evidence="2" id="KW-0963">Cytoplasm</keyword>
<dbReference type="EMBL" id="JAGEUA010000002">
    <property type="protein sequence ID" value="KAL1005062.1"/>
    <property type="molecule type" value="Genomic_DNA"/>
</dbReference>
<comment type="caution">
    <text evidence="7">The sequence shown here is derived from an EMBL/GenBank/DDBJ whole genome shotgun (WGS) entry which is preliminary data.</text>
</comment>
<evidence type="ECO:0000256" key="4">
    <source>
        <dbReference type="ARBA" id="ARBA00022859"/>
    </source>
</evidence>
<gene>
    <name evidence="7" type="ORF">UPYG_G00054000</name>
</gene>
<dbReference type="GO" id="GO:0005829">
    <property type="term" value="C:cytosol"/>
    <property type="evidence" value="ECO:0007669"/>
    <property type="project" value="UniProtKB-SubCell"/>
</dbReference>
<evidence type="ECO:0000313" key="8">
    <source>
        <dbReference type="Proteomes" id="UP001557470"/>
    </source>
</evidence>
<evidence type="ECO:0000313" key="7">
    <source>
        <dbReference type="EMBL" id="KAL1005062.1"/>
    </source>
</evidence>
<name>A0ABD0XBA1_UMBPY</name>
<dbReference type="InterPro" id="IPR001315">
    <property type="entry name" value="CARD"/>
</dbReference>
<evidence type="ECO:0000256" key="2">
    <source>
        <dbReference type="ARBA" id="ARBA00022490"/>
    </source>
</evidence>
<dbReference type="InterPro" id="IPR051249">
    <property type="entry name" value="NLRP_Inflammasome"/>
</dbReference>
<sequence>MAQPVTSQSSIMAQPVSPQYSITAQGGSVVVTPQLSGCSVKGSIHQNITVNTSSHGAALTTGTTPSVFSQIPPINYQNPLGQAFLKTHRMALETRMGCLNSICRRLEDRGVLSDEEREEVVSKSTRTRQNQALLDMLVRKGGEAQEEFYQALREADGYLVRDLEKNT</sequence>
<evidence type="ECO:0000256" key="1">
    <source>
        <dbReference type="ARBA" id="ARBA00004514"/>
    </source>
</evidence>
<keyword evidence="4" id="KW-0391">Immunity</keyword>
<dbReference type="Proteomes" id="UP001557470">
    <property type="component" value="Unassembled WGS sequence"/>
</dbReference>
<dbReference type="SUPFAM" id="SSF47986">
    <property type="entry name" value="DEATH domain"/>
    <property type="match status" value="1"/>
</dbReference>
<dbReference type="InterPro" id="IPR011029">
    <property type="entry name" value="DEATH-like_dom_sf"/>
</dbReference>
<dbReference type="PANTHER" id="PTHR46985:SF4">
    <property type="entry name" value="CASPASE RECRUITMENT DOMAIN-CONTAINING PROTEIN 8"/>
    <property type="match status" value="1"/>
</dbReference>
<comment type="subcellular location">
    <subcellularLocation>
        <location evidence="1">Cytoplasm</location>
        <location evidence="1">Cytosol</location>
    </subcellularLocation>
</comment>
<protein>
    <recommendedName>
        <fullName evidence="6">CARD domain-containing protein</fullName>
    </recommendedName>
</protein>
<feature type="domain" description="CARD" evidence="6">
    <location>
        <begin position="77"/>
        <end position="167"/>
    </location>
</feature>
<dbReference type="PROSITE" id="PS50209">
    <property type="entry name" value="CARD"/>
    <property type="match status" value="1"/>
</dbReference>